<feature type="region of interest" description="Disordered" evidence="1">
    <location>
        <begin position="626"/>
        <end position="647"/>
    </location>
</feature>
<dbReference type="AlphaFoldDB" id="A0A6P8IPG4"/>
<sequence length="926" mass="103949">MEENAIKDEEPPKTSKAWLLHTDKSLSRLHNVKKTFYRLGGGPKEREVDCQCNYRSKHSSSFVNMDPDPPKISQESQETASNIEMSVPELVRHQNDKKPKQRYTQARHRPKQKKIPYSAIVCCAEDTPEVPTQEKQQQGHPVKNFIAIKGQNVSPQLRQSSSSQSASQQIYKGACLLHLDPHLVEETQKATLEGLRKYSAYGQDDTDASALPKPPRGSPEVPGSPIDFSPPKDEHLLQDGSLEYEFYDYSDEEEDEDLKAVCQSGEMSSLSSTGSKSFVFQIPTADIEYGTDDEESFRNTPLNASSNDRALSADYVEKSGIFLDELAAKQKEETEELSEMFSEMFNDKVKVDNIDLRSVLSTPNTAQQATHREENTGLSVVNIGIDNVLEDQHLDGGVSEDMWVEEPYVPRTRNEVMERNLHLGLERFQSPKRRVQSAKTTRRKEEDGFVLKGKTFEFFDVRDLAVNRRLSEQRNAFSSAEPGNENICSGKANEVIGKPPRPKSAKKPKVQKRHSNVILNSREGLQEGNEPSKHDQKIPRRPLSRNPKKSSLRKSFSQGDVRCLSPEVIASVKKTVSFSDEVLEKPTQLLIQGKFQNKNLENPEIPNPEDPILDISKAEVPKPEIDAQEAKMPPDEEKTSSQNNKNSKLLNSFGVIIQNGLEVKEPVMEIPDTPPKERPSKGGPAKETNSNVIAQIKEVTRCSCHVEGCHCRDITRPTKAVMSQAKAAKEQGGNCTPHGKLLKQRPSRPSSAPIKREVPLSTQTVPTPPRSRITSAQHNRSGSEGSRRVRPVSAHIKRPSAKENRRVRERIHAPIPPDPRVKRKKENKKDQSEHKDMGFVWGPGEDDVAASEECEEVYAKFKEKGINISMQTVKRGLMAPARRASENCMASFSMSSSSGLLSRPETWLPEEYARVKIWDDVLKKGR</sequence>
<feature type="compositionally biased region" description="Basic residues" evidence="1">
    <location>
        <begin position="539"/>
        <end position="552"/>
    </location>
</feature>
<feature type="compositionally biased region" description="Basic and acidic residues" evidence="1">
    <location>
        <begin position="827"/>
        <end position="837"/>
    </location>
</feature>
<dbReference type="RefSeq" id="XP_031568931.1">
    <property type="nucleotide sequence ID" value="XM_031713071.1"/>
</dbReference>
<evidence type="ECO:0000313" key="2">
    <source>
        <dbReference type="Proteomes" id="UP000515163"/>
    </source>
</evidence>
<evidence type="ECO:0000256" key="1">
    <source>
        <dbReference type="SAM" id="MobiDB-lite"/>
    </source>
</evidence>
<feature type="compositionally biased region" description="Basic residues" evidence="1">
    <location>
        <begin position="500"/>
        <end position="515"/>
    </location>
</feature>
<name>A0A6P8IPG4_ACTTE</name>
<feature type="compositionally biased region" description="Basic and acidic residues" evidence="1">
    <location>
        <begin position="800"/>
        <end position="812"/>
    </location>
</feature>
<feature type="region of interest" description="Disordered" evidence="1">
    <location>
        <begin position="667"/>
        <end position="691"/>
    </location>
</feature>
<keyword evidence="2" id="KW-1185">Reference proteome</keyword>
<feature type="region of interest" description="Disordered" evidence="1">
    <location>
        <begin position="204"/>
        <end position="232"/>
    </location>
</feature>
<feature type="region of interest" description="Disordered" evidence="1">
    <location>
        <begin position="476"/>
        <end position="558"/>
    </location>
</feature>
<feature type="region of interest" description="Disordered" evidence="1">
    <location>
        <begin position="723"/>
        <end position="844"/>
    </location>
</feature>
<feature type="compositionally biased region" description="Polar residues" evidence="1">
    <location>
        <begin position="73"/>
        <end position="84"/>
    </location>
</feature>
<dbReference type="KEGG" id="aten:116303516"/>
<evidence type="ECO:0000313" key="3">
    <source>
        <dbReference type="RefSeq" id="XP_031568931.1"/>
    </source>
</evidence>
<organism evidence="2 3">
    <name type="scientific">Actinia tenebrosa</name>
    <name type="common">Australian red waratah sea anemone</name>
    <dbReference type="NCBI Taxonomy" id="6105"/>
    <lineage>
        <taxon>Eukaryota</taxon>
        <taxon>Metazoa</taxon>
        <taxon>Cnidaria</taxon>
        <taxon>Anthozoa</taxon>
        <taxon>Hexacorallia</taxon>
        <taxon>Actiniaria</taxon>
        <taxon>Actiniidae</taxon>
        <taxon>Actinia</taxon>
    </lineage>
</organism>
<protein>
    <submittedName>
        <fullName evidence="3">Uncharacterized protein LOC116303516</fullName>
    </submittedName>
</protein>
<feature type="region of interest" description="Disordered" evidence="1">
    <location>
        <begin position="58"/>
        <end position="110"/>
    </location>
</feature>
<accession>A0A6P8IPG4</accession>
<feature type="compositionally biased region" description="Basic residues" evidence="1">
    <location>
        <begin position="99"/>
        <end position="110"/>
    </location>
</feature>
<proteinExistence type="predicted"/>
<reference evidence="3" key="1">
    <citation type="submission" date="2025-08" db="UniProtKB">
        <authorList>
            <consortium name="RefSeq"/>
        </authorList>
    </citation>
    <scope>IDENTIFICATION</scope>
</reference>
<feature type="compositionally biased region" description="Basic and acidic residues" evidence="1">
    <location>
        <begin position="626"/>
        <end position="639"/>
    </location>
</feature>
<dbReference type="GeneID" id="116303516"/>
<dbReference type="OrthoDB" id="7663415at2759"/>
<feature type="compositionally biased region" description="Polar residues" evidence="1">
    <location>
        <begin position="772"/>
        <end position="784"/>
    </location>
</feature>
<gene>
    <name evidence="3" type="primary">LOC116303516</name>
</gene>
<dbReference type="InParanoid" id="A0A6P8IPG4"/>
<dbReference type="Proteomes" id="UP000515163">
    <property type="component" value="Unplaced"/>
</dbReference>